<protein>
    <submittedName>
        <fullName evidence="1">Uncharacterized protein</fullName>
    </submittedName>
</protein>
<reference evidence="1" key="2">
    <citation type="journal article" date="2015" name="Fish Shellfish Immunol.">
        <title>Early steps in the European eel (Anguilla anguilla)-Vibrio vulnificus interaction in the gills: Role of the RtxA13 toxin.</title>
        <authorList>
            <person name="Callol A."/>
            <person name="Pajuelo D."/>
            <person name="Ebbesson L."/>
            <person name="Teles M."/>
            <person name="MacKenzie S."/>
            <person name="Amaro C."/>
        </authorList>
    </citation>
    <scope>NUCLEOTIDE SEQUENCE</scope>
</reference>
<dbReference type="AlphaFoldDB" id="A0A0E9XJ74"/>
<proteinExistence type="predicted"/>
<name>A0A0E9XJ74_ANGAN</name>
<reference evidence="1" key="1">
    <citation type="submission" date="2014-11" db="EMBL/GenBank/DDBJ databases">
        <authorList>
            <person name="Amaro Gonzalez C."/>
        </authorList>
    </citation>
    <scope>NUCLEOTIDE SEQUENCE</scope>
</reference>
<evidence type="ECO:0000313" key="1">
    <source>
        <dbReference type="EMBL" id="JAI02497.1"/>
    </source>
</evidence>
<organism evidence="1">
    <name type="scientific">Anguilla anguilla</name>
    <name type="common">European freshwater eel</name>
    <name type="synonym">Muraena anguilla</name>
    <dbReference type="NCBI Taxonomy" id="7936"/>
    <lineage>
        <taxon>Eukaryota</taxon>
        <taxon>Metazoa</taxon>
        <taxon>Chordata</taxon>
        <taxon>Craniata</taxon>
        <taxon>Vertebrata</taxon>
        <taxon>Euteleostomi</taxon>
        <taxon>Actinopterygii</taxon>
        <taxon>Neopterygii</taxon>
        <taxon>Teleostei</taxon>
        <taxon>Anguilliformes</taxon>
        <taxon>Anguillidae</taxon>
        <taxon>Anguilla</taxon>
    </lineage>
</organism>
<accession>A0A0E9XJ74</accession>
<dbReference type="EMBL" id="GBXM01006081">
    <property type="protein sequence ID" value="JAI02497.1"/>
    <property type="molecule type" value="Transcribed_RNA"/>
</dbReference>
<sequence length="51" mass="5747">MAINATEQILTPLLSGLNPSNITVQPKKPTLYMLCTYVKKIYICFYIAVLI</sequence>